<evidence type="ECO:0000313" key="1">
    <source>
        <dbReference type="EMBL" id="KAK3910119.1"/>
    </source>
</evidence>
<reference evidence="1" key="2">
    <citation type="journal article" date="2023" name="BMC Genomics">
        <title>Pest status, molecular evolution, and epigenetic factors derived from the genome assembly of Frankliniella fusca, a thysanopteran phytovirus vector.</title>
        <authorList>
            <person name="Catto M.A."/>
            <person name="Labadie P.E."/>
            <person name="Jacobson A.L."/>
            <person name="Kennedy G.G."/>
            <person name="Srinivasan R."/>
            <person name="Hunt B.G."/>
        </authorList>
    </citation>
    <scope>NUCLEOTIDE SEQUENCE</scope>
    <source>
        <strain evidence="1">PL_HMW_Pooled</strain>
    </source>
</reference>
<name>A0AAE1GVW4_9NEOP</name>
<accession>A0AAE1GVW4</accession>
<gene>
    <name evidence="1" type="ORF">KUF71_000697</name>
</gene>
<comment type="caution">
    <text evidence="1">The sequence shown here is derived from an EMBL/GenBank/DDBJ whole genome shotgun (WGS) entry which is preliminary data.</text>
</comment>
<keyword evidence="2" id="KW-1185">Reference proteome</keyword>
<dbReference type="EMBL" id="JAHWGI010000147">
    <property type="protein sequence ID" value="KAK3910119.1"/>
    <property type="molecule type" value="Genomic_DNA"/>
</dbReference>
<evidence type="ECO:0000313" key="2">
    <source>
        <dbReference type="Proteomes" id="UP001219518"/>
    </source>
</evidence>
<organism evidence="1 2">
    <name type="scientific">Frankliniella fusca</name>
    <dbReference type="NCBI Taxonomy" id="407009"/>
    <lineage>
        <taxon>Eukaryota</taxon>
        <taxon>Metazoa</taxon>
        <taxon>Ecdysozoa</taxon>
        <taxon>Arthropoda</taxon>
        <taxon>Hexapoda</taxon>
        <taxon>Insecta</taxon>
        <taxon>Pterygota</taxon>
        <taxon>Neoptera</taxon>
        <taxon>Paraneoptera</taxon>
        <taxon>Thysanoptera</taxon>
        <taxon>Terebrantia</taxon>
        <taxon>Thripoidea</taxon>
        <taxon>Thripidae</taxon>
        <taxon>Frankliniella</taxon>
    </lineage>
</organism>
<sequence length="69" mass="7829">MVTDEDKQEQIETAPPNFSAMLMRITSFRNSRVTIFGSAYPLVLNIFLEEQAVDGIVLDENGFRSSMKE</sequence>
<dbReference type="AlphaFoldDB" id="A0AAE1GVW4"/>
<proteinExistence type="predicted"/>
<dbReference type="Proteomes" id="UP001219518">
    <property type="component" value="Unassembled WGS sequence"/>
</dbReference>
<protein>
    <submittedName>
        <fullName evidence="1">Photosystem II protein D1</fullName>
    </submittedName>
</protein>
<reference evidence="1" key="1">
    <citation type="submission" date="2021-07" db="EMBL/GenBank/DDBJ databases">
        <authorList>
            <person name="Catto M.A."/>
            <person name="Jacobson A."/>
            <person name="Kennedy G."/>
            <person name="Labadie P."/>
            <person name="Hunt B.G."/>
            <person name="Srinivasan R."/>
        </authorList>
    </citation>
    <scope>NUCLEOTIDE SEQUENCE</scope>
    <source>
        <strain evidence="1">PL_HMW_Pooled</strain>
        <tissue evidence="1">Head</tissue>
    </source>
</reference>